<comment type="caution">
    <text evidence="1">The sequence shown here is derived from an EMBL/GenBank/DDBJ whole genome shotgun (WGS) entry which is preliminary data.</text>
</comment>
<evidence type="ECO:0000313" key="1">
    <source>
        <dbReference type="EMBL" id="KAF7568515.1"/>
    </source>
</evidence>
<organism evidence="1 2">
    <name type="scientific">Pyrenophora tritici-repentis</name>
    <dbReference type="NCBI Taxonomy" id="45151"/>
    <lineage>
        <taxon>Eukaryota</taxon>
        <taxon>Fungi</taxon>
        <taxon>Dikarya</taxon>
        <taxon>Ascomycota</taxon>
        <taxon>Pezizomycotina</taxon>
        <taxon>Dothideomycetes</taxon>
        <taxon>Pleosporomycetidae</taxon>
        <taxon>Pleosporales</taxon>
        <taxon>Pleosporineae</taxon>
        <taxon>Pleosporaceae</taxon>
        <taxon>Pyrenophora</taxon>
    </lineage>
</organism>
<gene>
    <name evidence="1" type="ORF">PtrM4_131280</name>
</gene>
<dbReference type="RefSeq" id="XP_065961018.1">
    <property type="nucleotide sequence ID" value="XM_066109026.1"/>
</dbReference>
<dbReference type="GeneID" id="90957502"/>
<dbReference type="EMBL" id="NQIK02000007">
    <property type="protein sequence ID" value="KAF7568515.1"/>
    <property type="molecule type" value="Genomic_DNA"/>
</dbReference>
<dbReference type="AlphaFoldDB" id="A0A5M9L4C3"/>
<sequence>MLSIGAANAAAVASPKYKENDGEPVVCKLCQPGNSLRCLESCGWNIYWQPTCSKPCK</sequence>
<accession>A0A5M9L4C3</accession>
<name>A0A5M9L4C3_9PLEO</name>
<proteinExistence type="predicted"/>
<evidence type="ECO:0000313" key="2">
    <source>
        <dbReference type="Proteomes" id="UP000245464"/>
    </source>
</evidence>
<protein>
    <submittedName>
        <fullName evidence="1">Uncharacterized protein</fullName>
    </submittedName>
</protein>
<reference evidence="1 2" key="1">
    <citation type="journal article" date="2018" name="BMC Genomics">
        <title>Comparative genomics of the wheat fungal pathogen Pyrenophora tritici-repentis reveals chromosomal variations and genome plasticity.</title>
        <authorList>
            <person name="Moolhuijzen P."/>
            <person name="See P.T."/>
            <person name="Hane J.K."/>
            <person name="Shi G."/>
            <person name="Liu Z."/>
            <person name="Oliver R.P."/>
            <person name="Moffat C.S."/>
        </authorList>
    </citation>
    <scope>NUCLEOTIDE SEQUENCE [LARGE SCALE GENOMIC DNA]</scope>
    <source>
        <strain evidence="1">M4</strain>
    </source>
</reference>
<dbReference type="Proteomes" id="UP000245464">
    <property type="component" value="Chromosome 7"/>
</dbReference>
<dbReference type="KEGG" id="ptrr:90957502"/>